<dbReference type="InterPro" id="IPR037923">
    <property type="entry name" value="HTH-like"/>
</dbReference>
<evidence type="ECO:0000313" key="2">
    <source>
        <dbReference type="EMBL" id="RED55279.1"/>
    </source>
</evidence>
<accession>A0A3D9I0Y1</accession>
<gene>
    <name evidence="2" type="ORF">DFP95_11814</name>
</gene>
<reference evidence="2 3" key="1">
    <citation type="submission" date="2018-07" db="EMBL/GenBank/DDBJ databases">
        <title>Genomic Encyclopedia of Type Strains, Phase III (KMG-III): the genomes of soil and plant-associated and newly described type strains.</title>
        <authorList>
            <person name="Whitman W."/>
        </authorList>
    </citation>
    <scope>NUCLEOTIDE SEQUENCE [LARGE SCALE GENOMIC DNA]</scope>
    <source>
        <strain evidence="2 3">CECT 8236</strain>
    </source>
</reference>
<dbReference type="SUPFAM" id="SSF51215">
    <property type="entry name" value="Regulatory protein AraC"/>
    <property type="match status" value="1"/>
</dbReference>
<comment type="caution">
    <text evidence="2">The sequence shown here is derived from an EMBL/GenBank/DDBJ whole genome shotgun (WGS) entry which is preliminary data.</text>
</comment>
<dbReference type="Proteomes" id="UP000256869">
    <property type="component" value="Unassembled WGS sequence"/>
</dbReference>
<dbReference type="Gene3D" id="2.60.120.280">
    <property type="entry name" value="Regulatory protein AraC"/>
    <property type="match status" value="1"/>
</dbReference>
<name>A0A3D9I0Y1_9BACL</name>
<proteinExistence type="predicted"/>
<dbReference type="EMBL" id="QRDY01000018">
    <property type="protein sequence ID" value="RED55279.1"/>
    <property type="molecule type" value="Genomic_DNA"/>
</dbReference>
<keyword evidence="1" id="KW-0238">DNA-binding</keyword>
<dbReference type="AlphaFoldDB" id="A0A3D9I0Y1"/>
<sequence>MMYIVSGIGIIEKVPQTFECNSGDLVLIASGTRQEFYTAEESVWEKMWCHFTSRQNFYSWLSFADNVDGVLILR</sequence>
<dbReference type="GO" id="GO:0003677">
    <property type="term" value="F:DNA binding"/>
    <property type="evidence" value="ECO:0007669"/>
    <property type="project" value="UniProtKB-KW"/>
</dbReference>
<evidence type="ECO:0000313" key="3">
    <source>
        <dbReference type="Proteomes" id="UP000256869"/>
    </source>
</evidence>
<organism evidence="2 3">
    <name type="scientific">Cohnella lupini</name>
    <dbReference type="NCBI Taxonomy" id="1294267"/>
    <lineage>
        <taxon>Bacteria</taxon>
        <taxon>Bacillati</taxon>
        <taxon>Bacillota</taxon>
        <taxon>Bacilli</taxon>
        <taxon>Bacillales</taxon>
        <taxon>Paenibacillaceae</taxon>
        <taxon>Cohnella</taxon>
    </lineage>
</organism>
<evidence type="ECO:0000256" key="1">
    <source>
        <dbReference type="ARBA" id="ARBA00023125"/>
    </source>
</evidence>
<protein>
    <submittedName>
        <fullName evidence="2">Uncharacterized protein</fullName>
    </submittedName>
</protein>
<keyword evidence="3" id="KW-1185">Reference proteome</keyword>